<dbReference type="RefSeq" id="WP_285984449.1">
    <property type="nucleotide sequence ID" value="NZ_JASVDS010000008.1"/>
</dbReference>
<dbReference type="Proteomes" id="UP001238603">
    <property type="component" value="Unassembled WGS sequence"/>
</dbReference>
<keyword evidence="3" id="KW-1185">Reference proteome</keyword>
<organism evidence="2 3">
    <name type="scientific">Roseateles subflavus</name>
    <dbReference type="NCBI Taxonomy" id="3053353"/>
    <lineage>
        <taxon>Bacteria</taxon>
        <taxon>Pseudomonadati</taxon>
        <taxon>Pseudomonadota</taxon>
        <taxon>Betaproteobacteria</taxon>
        <taxon>Burkholderiales</taxon>
        <taxon>Sphaerotilaceae</taxon>
        <taxon>Roseateles</taxon>
    </lineage>
</organism>
<name>A0ABT7LPL7_9BURK</name>
<accession>A0ABT7LPL7</accession>
<feature type="region of interest" description="Disordered" evidence="1">
    <location>
        <begin position="1"/>
        <end position="27"/>
    </location>
</feature>
<sequence length="179" mass="18412">MDQARNPMPPAHAPNAGSTTAPSSRASERAAKVDTLTLSLREHGVGFFVPPGATMQSARLVMPYGALISGTFIGDLICEAGSVIITKGGMVCGSIVADRVYIEGDVASSKSKRSLVTGRALVAASSTARINGDLKSAAFAIHKPQLWGQLISVDEPAPKSKPAAEIESAAAKAAQRLTA</sequence>
<proteinExistence type="predicted"/>
<evidence type="ECO:0000313" key="3">
    <source>
        <dbReference type="Proteomes" id="UP001238603"/>
    </source>
</evidence>
<evidence type="ECO:0000313" key="2">
    <source>
        <dbReference type="EMBL" id="MDL5034374.1"/>
    </source>
</evidence>
<dbReference type="EMBL" id="JASVDS010000008">
    <property type="protein sequence ID" value="MDL5034374.1"/>
    <property type="molecule type" value="Genomic_DNA"/>
</dbReference>
<dbReference type="InterPro" id="IPR007607">
    <property type="entry name" value="BacA/B"/>
</dbReference>
<feature type="compositionally biased region" description="Polar residues" evidence="1">
    <location>
        <begin position="16"/>
        <end position="25"/>
    </location>
</feature>
<evidence type="ECO:0000256" key="1">
    <source>
        <dbReference type="SAM" id="MobiDB-lite"/>
    </source>
</evidence>
<dbReference type="Pfam" id="PF04519">
    <property type="entry name" value="Bactofilin"/>
    <property type="match status" value="1"/>
</dbReference>
<comment type="caution">
    <text evidence="2">The sequence shown here is derived from an EMBL/GenBank/DDBJ whole genome shotgun (WGS) entry which is preliminary data.</text>
</comment>
<protein>
    <submittedName>
        <fullName evidence="2">Polymer-forming cytoskeletal protein</fullName>
    </submittedName>
</protein>
<reference evidence="2 3" key="1">
    <citation type="submission" date="2023-06" db="EMBL/GenBank/DDBJ databases">
        <title>Pelomonas sp. APW6 16S ribosomal RNA gene genome sequencing and assembly.</title>
        <authorList>
            <person name="Woo H."/>
        </authorList>
    </citation>
    <scope>NUCLEOTIDE SEQUENCE [LARGE SCALE GENOMIC DNA]</scope>
    <source>
        <strain evidence="2 3">APW6</strain>
    </source>
</reference>
<gene>
    <name evidence="2" type="ORF">QRD43_20900</name>
</gene>